<dbReference type="Proteomes" id="UP000810207">
    <property type="component" value="Unassembled WGS sequence"/>
</dbReference>
<protein>
    <submittedName>
        <fullName evidence="2">Uncharacterized protein</fullName>
    </submittedName>
</protein>
<comment type="caution">
    <text evidence="2">The sequence shown here is derived from an EMBL/GenBank/DDBJ whole genome shotgun (WGS) entry which is preliminary data.</text>
</comment>
<feature type="compositionally biased region" description="Basic and acidic residues" evidence="1">
    <location>
        <begin position="79"/>
        <end position="96"/>
    </location>
</feature>
<keyword evidence="3" id="KW-1185">Reference proteome</keyword>
<gene>
    <name evidence="2" type="ORF">J2Z28_006014</name>
</gene>
<evidence type="ECO:0000313" key="3">
    <source>
        <dbReference type="Proteomes" id="UP000810207"/>
    </source>
</evidence>
<feature type="region of interest" description="Disordered" evidence="1">
    <location>
        <begin position="78"/>
        <end position="106"/>
    </location>
</feature>
<name>A0ABS4S2R4_PAEXY</name>
<evidence type="ECO:0000256" key="1">
    <source>
        <dbReference type="SAM" id="MobiDB-lite"/>
    </source>
</evidence>
<reference evidence="2 3" key="1">
    <citation type="submission" date="2021-03" db="EMBL/GenBank/DDBJ databases">
        <title>Genomic Encyclopedia of Type Strains, Phase IV (KMG-IV): sequencing the most valuable type-strain genomes for metagenomic binning, comparative biology and taxonomic classification.</title>
        <authorList>
            <person name="Goeker M."/>
        </authorList>
    </citation>
    <scope>NUCLEOTIDE SEQUENCE [LARGE SCALE GENOMIC DNA]</scope>
    <source>
        <strain evidence="2 3">DSM 21292</strain>
    </source>
</reference>
<sequence>MVISPKVIQLIDHKLAPLIEDGCRIDQIKMVCAAGTELVQQGSVETGFGKLRVEPSNFVPQGKSYLIEDRYRGFTWVRNSKDKERKHSDNGSDIRENPQPTTERSL</sequence>
<evidence type="ECO:0000313" key="2">
    <source>
        <dbReference type="EMBL" id="MBP2249319.1"/>
    </source>
</evidence>
<accession>A0ABS4S2R4</accession>
<dbReference type="EMBL" id="JAGIKV010000035">
    <property type="protein sequence ID" value="MBP2249319.1"/>
    <property type="molecule type" value="Genomic_DNA"/>
</dbReference>
<organism evidence="2 3">
    <name type="scientific">Paenibacillus xylanexedens</name>
    <dbReference type="NCBI Taxonomy" id="528191"/>
    <lineage>
        <taxon>Bacteria</taxon>
        <taxon>Bacillati</taxon>
        <taxon>Bacillota</taxon>
        <taxon>Bacilli</taxon>
        <taxon>Bacillales</taxon>
        <taxon>Paenibacillaceae</taxon>
        <taxon>Paenibacillus</taxon>
    </lineage>
</organism>
<dbReference type="RefSeq" id="WP_211085505.1">
    <property type="nucleotide sequence ID" value="NZ_CBCSLC010000001.1"/>
</dbReference>
<proteinExistence type="predicted"/>